<comment type="caution">
    <text evidence="2">The sequence shown here is derived from an EMBL/GenBank/DDBJ whole genome shotgun (WGS) entry which is preliminary data.</text>
</comment>
<organism evidence="2 3">
    <name type="scientific">Burkholderia diffusa</name>
    <dbReference type="NCBI Taxonomy" id="488732"/>
    <lineage>
        <taxon>Bacteria</taxon>
        <taxon>Pseudomonadati</taxon>
        <taxon>Pseudomonadota</taxon>
        <taxon>Betaproteobacteria</taxon>
        <taxon>Burkholderiales</taxon>
        <taxon>Burkholderiaceae</taxon>
        <taxon>Burkholderia</taxon>
        <taxon>Burkholderia cepacia complex</taxon>
    </lineage>
</organism>
<dbReference type="Proteomes" id="UP000063236">
    <property type="component" value="Unassembled WGS sequence"/>
</dbReference>
<evidence type="ECO:0000313" key="3">
    <source>
        <dbReference type="Proteomes" id="UP000063236"/>
    </source>
</evidence>
<feature type="region of interest" description="Disordered" evidence="1">
    <location>
        <begin position="1"/>
        <end position="20"/>
    </location>
</feature>
<evidence type="ECO:0000313" key="2">
    <source>
        <dbReference type="EMBL" id="KWF45165.1"/>
    </source>
</evidence>
<proteinExistence type="predicted"/>
<evidence type="ECO:0000256" key="1">
    <source>
        <dbReference type="SAM" id="MobiDB-lite"/>
    </source>
</evidence>
<reference evidence="2 3" key="1">
    <citation type="submission" date="2015-11" db="EMBL/GenBank/DDBJ databases">
        <title>Expanding the genomic diversity of Burkholderia species for the development of highly accurate diagnostics.</title>
        <authorList>
            <person name="Sahl J."/>
            <person name="Keim P."/>
            <person name="Wagner D."/>
        </authorList>
    </citation>
    <scope>NUCLEOTIDE SEQUENCE [LARGE SCALE GENOMIC DNA]</scope>
    <source>
        <strain evidence="2 3">MSMB378WGS</strain>
    </source>
</reference>
<accession>A0AAW3P8F4</accession>
<protein>
    <submittedName>
        <fullName evidence="2">Uncharacterized protein</fullName>
    </submittedName>
</protein>
<sequence>MRVHGRAPRPSSVALRALARGRPASATRRVAAHDAVRAAMSWASRGSVCASVKQACGADIADREDHGPVWIVRTELS</sequence>
<dbReference type="EMBL" id="LPJV01000062">
    <property type="protein sequence ID" value="KWF45165.1"/>
    <property type="molecule type" value="Genomic_DNA"/>
</dbReference>
<name>A0AAW3P8F4_9BURK</name>
<gene>
    <name evidence="2" type="ORF">WL88_29280</name>
</gene>
<dbReference type="AlphaFoldDB" id="A0AAW3P8F4"/>